<dbReference type="RefSeq" id="WP_248940605.1">
    <property type="nucleotide sequence ID" value="NZ_JAKIKS010000044.1"/>
</dbReference>
<keyword evidence="2" id="KW-1185">Reference proteome</keyword>
<proteinExistence type="predicted"/>
<dbReference type="Proteomes" id="UP001203423">
    <property type="component" value="Unassembled WGS sequence"/>
</dbReference>
<reference evidence="1 2" key="1">
    <citation type="submission" date="2022-01" db="EMBL/GenBank/DDBJ databases">
        <title>Whole genome-based taxonomy of the Shewanellaceae.</title>
        <authorList>
            <person name="Martin-Rodriguez A.J."/>
        </authorList>
    </citation>
    <scope>NUCLEOTIDE SEQUENCE [LARGE SCALE GENOMIC DNA]</scope>
    <source>
        <strain evidence="1 2">DSM 17177</strain>
    </source>
</reference>
<evidence type="ECO:0000313" key="1">
    <source>
        <dbReference type="EMBL" id="MCL1125291.1"/>
    </source>
</evidence>
<dbReference type="EMBL" id="JAKIKS010000044">
    <property type="protein sequence ID" value="MCL1125291.1"/>
    <property type="molecule type" value="Genomic_DNA"/>
</dbReference>
<organism evidence="1 2">
    <name type="scientific">Shewanella surugensis</name>
    <dbReference type="NCBI Taxonomy" id="212020"/>
    <lineage>
        <taxon>Bacteria</taxon>
        <taxon>Pseudomonadati</taxon>
        <taxon>Pseudomonadota</taxon>
        <taxon>Gammaproteobacteria</taxon>
        <taxon>Alteromonadales</taxon>
        <taxon>Shewanellaceae</taxon>
        <taxon>Shewanella</taxon>
    </lineage>
</organism>
<evidence type="ECO:0000313" key="2">
    <source>
        <dbReference type="Proteomes" id="UP001203423"/>
    </source>
</evidence>
<protein>
    <submittedName>
        <fullName evidence="1">Uncharacterized protein</fullName>
    </submittedName>
</protein>
<comment type="caution">
    <text evidence="1">The sequence shown here is derived from an EMBL/GenBank/DDBJ whole genome shotgun (WGS) entry which is preliminary data.</text>
</comment>
<accession>A0ABT0LC67</accession>
<gene>
    <name evidence="1" type="ORF">L2764_12590</name>
</gene>
<sequence length="118" mass="13423">MDYLCGTDIQGFKIQFEKLLTQNLNDDEFDLAFEELKMMVNEENRSKVFAIQLQSSDIQLASGQGTVSYYINYIDQTGDSCNLGFERGPCSSIVDEANDQIVRNPIMSWYEAILSLDN</sequence>
<name>A0ABT0LC67_9GAMM</name>